<dbReference type="PROSITE" id="PS51180">
    <property type="entry name" value="BRO1"/>
    <property type="match status" value="1"/>
</dbReference>
<accession>T1FMQ2</accession>
<dbReference type="OMA" id="VSHAEEM"/>
<feature type="domain" description="BRO1" evidence="3">
    <location>
        <begin position="6"/>
        <end position="394"/>
    </location>
</feature>
<evidence type="ECO:0000313" key="6">
    <source>
        <dbReference type="Proteomes" id="UP000015101"/>
    </source>
</evidence>
<keyword evidence="1" id="KW-0175">Coiled coil</keyword>
<keyword evidence="6" id="KW-1185">Reference proteome</keyword>
<protein>
    <recommendedName>
        <fullName evidence="3">BRO1 domain-containing protein</fullName>
    </recommendedName>
</protein>
<dbReference type="InterPro" id="IPR004328">
    <property type="entry name" value="BRO1_dom"/>
</dbReference>
<dbReference type="InterPro" id="IPR025304">
    <property type="entry name" value="ALIX_V_dom"/>
</dbReference>
<dbReference type="eggNOG" id="KOG2220">
    <property type="taxonomic scope" value="Eukaryota"/>
</dbReference>
<sequence>MSTSGVFLSIPNKKTWEVDLVKPLKSFIQETYGNTEDHTAALNELNKLRLNMILKAGDKHESALEAIYRYYDQLVVIEGKFPISENQIRVTFKWQDAFDKESLFYGKRVLSLTSGAYEKCCVLFNMAAMQSRVAECQTLTSDEELKLAAKLFQQSSGILSYLKGNTTCNIQADPTPDLQPDTLNALSALMLAQSQDCFVRKATNDKMKPAVIAKLAMQCSELYADAHKLLQLESIKQIWPKDWLLSVAGKQSAYFAMAEYYQSQVSKESKDFGEEIARLKHSKELIMASEMRSGAQFIFQDLKGKIIRSLTEAEKDNDFIYHAKIPELNSLAPIGKAVVAKVLPIAAPFSKQFKDLFEKIVPLSVHLAFVSYENRRSAYINLEISKLRDCTQMLNSVLASLNLPAALEDVGGREIPKSVSTKAGELKQAGGFEVLERLMRELPALLQRNKEILDETDRMLIEEEESDTQLRNQFKERWSRTPSNKLTETIKAEAGKYRTIINNAINADAIVRERFNKHKDDIKLLSMSDGDIQSCLPSSGSNAHSENLPVVAELRSLMKKLDDVKLQRDNLEKEIRDISSKDNLTSEFLSALLTDGAIDEEKISMSYISRVFAPIVQRVKDNLQTQEELLQRVQIANTEFSQIKNKNESAAAREEKLKSLASAYDSFTELKGNLEEGTKFYNDLTEILLKFQSKVNDFCFARKTEKEELMKDLSANIARQTTAPAPVAPSYQKPDDINKKQEPPKRPPPPKLKHDTPAAPPVAAPRNLPASYTEPPQQQPYPTQPPSSNYAGHATSPPYPTSFQSMPYPNYQPPMPTGYNPYYNPYPQPPYQPTPGYNPAYNPSYPQQQYPGYPQQQFPGYQPRP</sequence>
<dbReference type="EnsemblMetazoa" id="HelroT185356">
    <property type="protein sequence ID" value="HelroP185356"/>
    <property type="gene ID" value="HelroG185356"/>
</dbReference>
<name>T1FMQ2_HELRO</name>
<dbReference type="Gene3D" id="1.20.120.560">
    <property type="entry name" value="alix/aip1 in complex with the ypdl late domain"/>
    <property type="match status" value="1"/>
</dbReference>
<dbReference type="PANTHER" id="PTHR23030:SF39">
    <property type="entry name" value="PROGRAMMED CELL DEATH 6-INTERACTING PROTEIN"/>
    <property type="match status" value="1"/>
</dbReference>
<dbReference type="FunFam" id="1.25.40.280:FF:000001">
    <property type="entry name" value="programmed cell death 6-interacting protein-like isoform X1"/>
    <property type="match status" value="1"/>
</dbReference>
<evidence type="ECO:0000256" key="1">
    <source>
        <dbReference type="SAM" id="Coils"/>
    </source>
</evidence>
<dbReference type="RefSeq" id="XP_009012611.1">
    <property type="nucleotide sequence ID" value="XM_009014363.1"/>
</dbReference>
<feature type="coiled-coil region" evidence="1">
    <location>
        <begin position="554"/>
        <end position="581"/>
    </location>
</feature>
<dbReference type="Proteomes" id="UP000015101">
    <property type="component" value="Unassembled WGS sequence"/>
</dbReference>
<gene>
    <name evidence="5" type="primary">20210101</name>
    <name evidence="4" type="ORF">HELRODRAFT_185356</name>
</gene>
<dbReference type="CTD" id="20210101"/>
<dbReference type="InParanoid" id="T1FMQ2"/>
<dbReference type="Gene3D" id="1.25.40.280">
    <property type="entry name" value="alix/aip1 like domains"/>
    <property type="match status" value="1"/>
</dbReference>
<evidence type="ECO:0000313" key="4">
    <source>
        <dbReference type="EMBL" id="ESO09518.1"/>
    </source>
</evidence>
<dbReference type="GeneID" id="20210101"/>
<feature type="compositionally biased region" description="Low complexity" evidence="2">
    <location>
        <begin position="834"/>
        <end position="865"/>
    </location>
</feature>
<dbReference type="AlphaFoldDB" id="T1FMQ2"/>
<dbReference type="CDD" id="cd09240">
    <property type="entry name" value="BRO1_Alix"/>
    <property type="match status" value="1"/>
</dbReference>
<reference evidence="6" key="1">
    <citation type="submission" date="2012-12" db="EMBL/GenBank/DDBJ databases">
        <authorList>
            <person name="Hellsten U."/>
            <person name="Grimwood J."/>
            <person name="Chapman J.A."/>
            <person name="Shapiro H."/>
            <person name="Aerts A."/>
            <person name="Otillar R.P."/>
            <person name="Terry A.Y."/>
            <person name="Boore J.L."/>
            <person name="Simakov O."/>
            <person name="Marletaz F."/>
            <person name="Cho S.-J."/>
            <person name="Edsinger-Gonzales E."/>
            <person name="Havlak P."/>
            <person name="Kuo D.-H."/>
            <person name="Larsson T."/>
            <person name="Lv J."/>
            <person name="Arendt D."/>
            <person name="Savage R."/>
            <person name="Osoegawa K."/>
            <person name="de Jong P."/>
            <person name="Lindberg D.R."/>
            <person name="Seaver E.C."/>
            <person name="Weisblat D.A."/>
            <person name="Putnam N.H."/>
            <person name="Grigoriev I.V."/>
            <person name="Rokhsar D.S."/>
        </authorList>
    </citation>
    <scope>NUCLEOTIDE SEQUENCE</scope>
</reference>
<proteinExistence type="predicted"/>
<dbReference type="InterPro" id="IPR038499">
    <property type="entry name" value="BRO1_sf"/>
</dbReference>
<feature type="compositionally biased region" description="Basic and acidic residues" evidence="2">
    <location>
        <begin position="733"/>
        <end position="745"/>
    </location>
</feature>
<dbReference type="KEGG" id="hro:HELRODRAFT_185356"/>
<evidence type="ECO:0000313" key="5">
    <source>
        <dbReference type="EnsemblMetazoa" id="HelroP185356"/>
    </source>
</evidence>
<feature type="region of interest" description="Disordered" evidence="2">
    <location>
        <begin position="721"/>
        <end position="865"/>
    </location>
</feature>
<organism evidence="5 6">
    <name type="scientific">Helobdella robusta</name>
    <name type="common">Californian leech</name>
    <dbReference type="NCBI Taxonomy" id="6412"/>
    <lineage>
        <taxon>Eukaryota</taxon>
        <taxon>Metazoa</taxon>
        <taxon>Spiralia</taxon>
        <taxon>Lophotrochozoa</taxon>
        <taxon>Annelida</taxon>
        <taxon>Clitellata</taxon>
        <taxon>Hirudinea</taxon>
        <taxon>Rhynchobdellida</taxon>
        <taxon>Glossiphoniidae</taxon>
        <taxon>Helobdella</taxon>
    </lineage>
</organism>
<dbReference type="EMBL" id="KB095959">
    <property type="protein sequence ID" value="ESO09518.1"/>
    <property type="molecule type" value="Genomic_DNA"/>
</dbReference>
<dbReference type="Gene3D" id="1.20.140.50">
    <property type="entry name" value="alix/aip1 like domains"/>
    <property type="match status" value="1"/>
</dbReference>
<dbReference type="PANTHER" id="PTHR23030">
    <property type="entry name" value="PCD6 INTERACTING PROTEIN-RELATED"/>
    <property type="match status" value="1"/>
</dbReference>
<dbReference type="EMBL" id="AMQM01002981">
    <property type="status" value="NOT_ANNOTATED_CDS"/>
    <property type="molecule type" value="Genomic_DNA"/>
</dbReference>
<dbReference type="HOGENOM" id="CLU_007181_2_0_1"/>
<evidence type="ECO:0000259" key="3">
    <source>
        <dbReference type="PROSITE" id="PS51180"/>
    </source>
</evidence>
<dbReference type="STRING" id="6412.T1FMQ2"/>
<dbReference type="FunCoup" id="T1FMQ2">
    <property type="interactions" value="1710"/>
</dbReference>
<dbReference type="Pfam" id="PF13949">
    <property type="entry name" value="ALIX_LYPXL_bnd"/>
    <property type="match status" value="1"/>
</dbReference>
<dbReference type="GO" id="GO:0005768">
    <property type="term" value="C:endosome"/>
    <property type="evidence" value="ECO:0000318"/>
    <property type="project" value="GO_Central"/>
</dbReference>
<dbReference type="SMART" id="SM01041">
    <property type="entry name" value="BRO1"/>
    <property type="match status" value="1"/>
</dbReference>
<dbReference type="GO" id="GO:0000281">
    <property type="term" value="P:mitotic cytokinesis"/>
    <property type="evidence" value="ECO:0000318"/>
    <property type="project" value="GO_Central"/>
</dbReference>
<reference evidence="4 6" key="2">
    <citation type="journal article" date="2013" name="Nature">
        <title>Insights into bilaterian evolution from three spiralian genomes.</title>
        <authorList>
            <person name="Simakov O."/>
            <person name="Marletaz F."/>
            <person name="Cho S.J."/>
            <person name="Edsinger-Gonzales E."/>
            <person name="Havlak P."/>
            <person name="Hellsten U."/>
            <person name="Kuo D.H."/>
            <person name="Larsson T."/>
            <person name="Lv J."/>
            <person name="Arendt D."/>
            <person name="Savage R."/>
            <person name="Osoegawa K."/>
            <person name="de Jong P."/>
            <person name="Grimwood J."/>
            <person name="Chapman J.A."/>
            <person name="Shapiro H."/>
            <person name="Aerts A."/>
            <person name="Otillar R.P."/>
            <person name="Terry A.Y."/>
            <person name="Boore J.L."/>
            <person name="Grigoriev I.V."/>
            <person name="Lindberg D.R."/>
            <person name="Seaver E.C."/>
            <person name="Weisblat D.A."/>
            <person name="Putnam N.H."/>
            <person name="Rokhsar D.S."/>
        </authorList>
    </citation>
    <scope>NUCLEOTIDE SEQUENCE</scope>
</reference>
<feature type="compositionally biased region" description="Pro residues" evidence="2">
    <location>
        <begin position="824"/>
        <end position="833"/>
    </location>
</feature>
<dbReference type="OrthoDB" id="2141925at2759"/>
<dbReference type="Pfam" id="PF03097">
    <property type="entry name" value="BRO1"/>
    <property type="match status" value="1"/>
</dbReference>
<evidence type="ECO:0000256" key="2">
    <source>
        <dbReference type="SAM" id="MobiDB-lite"/>
    </source>
</evidence>
<reference evidence="5" key="3">
    <citation type="submission" date="2015-06" db="UniProtKB">
        <authorList>
            <consortium name="EnsemblMetazoa"/>
        </authorList>
    </citation>
    <scope>IDENTIFICATION</scope>
</reference>